<keyword evidence="2" id="KW-1185">Reference proteome</keyword>
<dbReference type="EMBL" id="JAAOIW010000003">
    <property type="protein sequence ID" value="NHN29812.1"/>
    <property type="molecule type" value="Genomic_DNA"/>
</dbReference>
<proteinExistence type="predicted"/>
<organism evidence="1 2">
    <name type="scientific">Paenibacillus agricola</name>
    <dbReference type="NCBI Taxonomy" id="2716264"/>
    <lineage>
        <taxon>Bacteria</taxon>
        <taxon>Bacillati</taxon>
        <taxon>Bacillota</taxon>
        <taxon>Bacilli</taxon>
        <taxon>Bacillales</taxon>
        <taxon>Paenibacillaceae</taxon>
        <taxon>Paenibacillus</taxon>
    </lineage>
</organism>
<evidence type="ECO:0000313" key="2">
    <source>
        <dbReference type="Proteomes" id="UP001165962"/>
    </source>
</evidence>
<evidence type="ECO:0008006" key="3">
    <source>
        <dbReference type="Google" id="ProtNLM"/>
    </source>
</evidence>
<dbReference type="Proteomes" id="UP001165962">
    <property type="component" value="Unassembled WGS sequence"/>
</dbReference>
<reference evidence="1" key="1">
    <citation type="submission" date="2020-03" db="EMBL/GenBank/DDBJ databases">
        <title>Draft sequencing of Paenibacilllus sp. S3N08.</title>
        <authorList>
            <person name="Kim D.-U."/>
        </authorList>
    </citation>
    <scope>NUCLEOTIDE SEQUENCE</scope>
    <source>
        <strain evidence="1">S3N08</strain>
    </source>
</reference>
<evidence type="ECO:0000313" key="1">
    <source>
        <dbReference type="EMBL" id="NHN29812.1"/>
    </source>
</evidence>
<gene>
    <name evidence="1" type="ORF">G9U52_08195</name>
</gene>
<dbReference type="InterPro" id="IPR043751">
    <property type="entry name" value="DUF5696"/>
</dbReference>
<sequence length="764" mass="86126">MRLKQVWYRSAAALTVALIAGIVLLQQQGAAWLYAADQKETGKPVTTLAVPPSTSVAQQPAVAAKSGLPDETAFRVVAESPALKLWVDDKTAHFKVEQKQNGQVWRSYPNPEQWPKETITGTWRNNLLSPIMLEYIDASNSKSQAKTISWTEDKGALEGFQTTPNGFKVVFNFTGTQFKIPVEVRLQDDYVETVIFDPEIKEGKLSLLNLKLYPLLGAEAYNEKQEGYLLVPDGSGALIRFKPNQANDKSFYRASVYGPDTAFFNETTARNPLRIPVFGLKSGAQGLVGVMVSGEEYSKVFAAPNGAYGQYNWVTAEWQYRIKFFQNTSKKAETGFFTYSKDRFTVPERKTRYYLLDSVKSDYVGMAEKFRSYLVKEKNLKPVQPKSNEVPLYIDIIGADIKKGLLWDKYLKGTTTAEAIEMVKSITARGIKNLTVQYAGWQQDGYSSYGGLFPVDSRIGGNAGMQQFIQYAHSEQIPVFLTANYTLNNTGKDGFWPTFDGLRDFVGKVLEFENYANHEMTTQVSPLFTSSLAQEDLKNYKALGADGIYYNEGIGQYLNSDYNNSYRANRSDVLKSQQAVLKQTKDTLGAVHVENANFYALNEVNHIHRLADTYSYDIFVDESVPFTQIVLHGLITYTSEWSNLREQYRSDFLRSIELGAYPAYVFTSAPSSTMKGAYSIWYYSMDYRQWEASAVKEYKRFNEALGDVQDKLIIGHRTLAPNVKETTYEGGKTVIVNYNEQEFSDGQIRVPAQDFIVGKKGTQQ</sequence>
<protein>
    <recommendedName>
        <fullName evidence="3">Glycosyl hydrolase family 101</fullName>
    </recommendedName>
</protein>
<name>A0ABX0J0L2_9BACL</name>
<comment type="caution">
    <text evidence="1">The sequence shown here is derived from an EMBL/GenBank/DDBJ whole genome shotgun (WGS) entry which is preliminary data.</text>
</comment>
<accession>A0ABX0J0L2</accession>
<dbReference type="Pfam" id="PF18952">
    <property type="entry name" value="DUF5696"/>
    <property type="match status" value="1"/>
</dbReference>
<dbReference type="RefSeq" id="WP_166148290.1">
    <property type="nucleotide sequence ID" value="NZ_JAAOIW010000003.1"/>
</dbReference>